<reference evidence="1" key="1">
    <citation type="submission" date="2018-01" db="EMBL/GenBank/DDBJ databases">
        <authorList>
            <person name="Krukenberg V."/>
        </authorList>
    </citation>
    <scope>NUCLEOTIDE SEQUENCE</scope>
    <source>
        <strain evidence="1">E20ANME2</strain>
    </source>
</reference>
<accession>A0AC61KY54</accession>
<proteinExistence type="predicted"/>
<evidence type="ECO:0000313" key="2">
    <source>
        <dbReference type="Proteomes" id="UP000248329"/>
    </source>
</evidence>
<protein>
    <submittedName>
        <fullName evidence="1">Uncharacterized protein</fullName>
    </submittedName>
</protein>
<sequence>MISLTRLVIDANVLGDVCRDEDNAREVLDIVRKRGLTVVFCTEILNEYRPLFRHQDCKKHRKMLQEWYTLITSRSRFGKKVKIESGTVNRCFSDLIKRKKFTEKDIVYVKAAKKIKERDKILIAYEWHFQNADSCIEQLGIRRLDLDCAVEFLDVM</sequence>
<gene>
    <name evidence="1" type="ORF">C4B59_16770</name>
</gene>
<dbReference type="EMBL" id="PQXF01000099">
    <property type="protein sequence ID" value="PXF56539.1"/>
    <property type="molecule type" value="Genomic_DNA"/>
</dbReference>
<name>A0AC61KY54_9EURY</name>
<comment type="caution">
    <text evidence="1">The sequence shown here is derived from an EMBL/GenBank/DDBJ whole genome shotgun (WGS) entry which is preliminary data.</text>
</comment>
<dbReference type="Proteomes" id="UP000248329">
    <property type="component" value="Unassembled WGS sequence"/>
</dbReference>
<evidence type="ECO:0000313" key="1">
    <source>
        <dbReference type="EMBL" id="PXF56539.1"/>
    </source>
</evidence>
<organism evidence="1 2">
    <name type="scientific">Candidatus Methanogaster sp</name>
    <dbReference type="NCBI Taxonomy" id="3386292"/>
    <lineage>
        <taxon>Archaea</taxon>
        <taxon>Methanobacteriati</taxon>
        <taxon>Methanobacteriota</taxon>
        <taxon>Stenosarchaea group</taxon>
        <taxon>Methanomicrobia</taxon>
        <taxon>Methanosarcinales</taxon>
        <taxon>ANME-2 cluster</taxon>
        <taxon>Candidatus Methanogasteraceae</taxon>
        <taxon>Candidatus Methanogaster</taxon>
    </lineage>
</organism>